<dbReference type="GO" id="GO:0004869">
    <property type="term" value="F:cysteine-type endopeptidase inhibitor activity"/>
    <property type="evidence" value="ECO:0007669"/>
    <property type="project" value="InterPro"/>
</dbReference>
<feature type="domain" description="Cystatin" evidence="2">
    <location>
        <begin position="26"/>
        <end position="112"/>
    </location>
</feature>
<dbReference type="EMBL" id="JAIWYP010000002">
    <property type="protein sequence ID" value="KAH3871456.1"/>
    <property type="molecule type" value="Genomic_DNA"/>
</dbReference>
<protein>
    <recommendedName>
        <fullName evidence="2">Cystatin domain-containing protein</fullName>
    </recommendedName>
</protein>
<dbReference type="AlphaFoldDB" id="A0A9D4RJY3"/>
<dbReference type="PANTHER" id="PTHR47364">
    <property type="entry name" value="CYSTEINE PROTEINASE INHIBITOR 5"/>
    <property type="match status" value="1"/>
</dbReference>
<sequence>MAAISCKILALTALVTMVQASSLSSFTLGGKEPMDSNDLEVDEIANFAANDIGSEYSVESVLKAQKQLVNGINYFLTIRISKSESIQARTCDVLVFNPPGTESYSLTSFSCY</sequence>
<gene>
    <name evidence="3" type="ORF">DPMN_034658</name>
</gene>
<dbReference type="Pfam" id="PF00031">
    <property type="entry name" value="Cystatin"/>
    <property type="match status" value="1"/>
</dbReference>
<dbReference type="PANTHER" id="PTHR47364:SF2">
    <property type="entry name" value="CYSTEINE PROTEINASE INHIBITOR 5"/>
    <property type="match status" value="1"/>
</dbReference>
<feature type="chain" id="PRO_5039018934" description="Cystatin domain-containing protein" evidence="1">
    <location>
        <begin position="21"/>
        <end position="112"/>
    </location>
</feature>
<feature type="signal peptide" evidence="1">
    <location>
        <begin position="1"/>
        <end position="20"/>
    </location>
</feature>
<dbReference type="Proteomes" id="UP000828390">
    <property type="component" value="Unassembled WGS sequence"/>
</dbReference>
<comment type="caution">
    <text evidence="3">The sequence shown here is derived from an EMBL/GenBank/DDBJ whole genome shotgun (WGS) entry which is preliminary data.</text>
</comment>
<dbReference type="InterPro" id="IPR046350">
    <property type="entry name" value="Cystatin_sf"/>
</dbReference>
<reference evidence="3" key="2">
    <citation type="submission" date="2020-11" db="EMBL/GenBank/DDBJ databases">
        <authorList>
            <person name="McCartney M.A."/>
            <person name="Auch B."/>
            <person name="Kono T."/>
            <person name="Mallez S."/>
            <person name="Becker A."/>
            <person name="Gohl D.M."/>
            <person name="Silverstein K.A.T."/>
            <person name="Koren S."/>
            <person name="Bechman K.B."/>
            <person name="Herman A."/>
            <person name="Abrahante J.E."/>
            <person name="Garbe J."/>
        </authorList>
    </citation>
    <scope>NUCLEOTIDE SEQUENCE</scope>
    <source>
        <strain evidence="3">Duluth1</strain>
        <tissue evidence="3">Whole animal</tissue>
    </source>
</reference>
<keyword evidence="1" id="KW-0732">Signal</keyword>
<dbReference type="SMART" id="SM00043">
    <property type="entry name" value="CY"/>
    <property type="match status" value="1"/>
</dbReference>
<dbReference type="Gene3D" id="3.10.450.10">
    <property type="match status" value="1"/>
</dbReference>
<keyword evidence="4" id="KW-1185">Reference proteome</keyword>
<evidence type="ECO:0000313" key="4">
    <source>
        <dbReference type="Proteomes" id="UP000828390"/>
    </source>
</evidence>
<dbReference type="SUPFAM" id="SSF54403">
    <property type="entry name" value="Cystatin/monellin"/>
    <property type="match status" value="1"/>
</dbReference>
<evidence type="ECO:0000259" key="2">
    <source>
        <dbReference type="SMART" id="SM00043"/>
    </source>
</evidence>
<dbReference type="InterPro" id="IPR000010">
    <property type="entry name" value="Cystatin_dom"/>
</dbReference>
<evidence type="ECO:0000256" key="1">
    <source>
        <dbReference type="SAM" id="SignalP"/>
    </source>
</evidence>
<name>A0A9D4RJY3_DREPO</name>
<proteinExistence type="predicted"/>
<dbReference type="CDD" id="cd00042">
    <property type="entry name" value="CY"/>
    <property type="match status" value="1"/>
</dbReference>
<organism evidence="3 4">
    <name type="scientific">Dreissena polymorpha</name>
    <name type="common">Zebra mussel</name>
    <name type="synonym">Mytilus polymorpha</name>
    <dbReference type="NCBI Taxonomy" id="45954"/>
    <lineage>
        <taxon>Eukaryota</taxon>
        <taxon>Metazoa</taxon>
        <taxon>Spiralia</taxon>
        <taxon>Lophotrochozoa</taxon>
        <taxon>Mollusca</taxon>
        <taxon>Bivalvia</taxon>
        <taxon>Autobranchia</taxon>
        <taxon>Heteroconchia</taxon>
        <taxon>Euheterodonta</taxon>
        <taxon>Imparidentia</taxon>
        <taxon>Neoheterodontei</taxon>
        <taxon>Myida</taxon>
        <taxon>Dreissenoidea</taxon>
        <taxon>Dreissenidae</taxon>
        <taxon>Dreissena</taxon>
    </lineage>
</organism>
<evidence type="ECO:0000313" key="3">
    <source>
        <dbReference type="EMBL" id="KAH3871456.1"/>
    </source>
</evidence>
<reference evidence="3" key="1">
    <citation type="journal article" date="2019" name="bioRxiv">
        <title>The Genome of the Zebra Mussel, Dreissena polymorpha: A Resource for Invasive Species Research.</title>
        <authorList>
            <person name="McCartney M.A."/>
            <person name="Auch B."/>
            <person name="Kono T."/>
            <person name="Mallez S."/>
            <person name="Zhang Y."/>
            <person name="Obille A."/>
            <person name="Becker A."/>
            <person name="Abrahante J.E."/>
            <person name="Garbe J."/>
            <person name="Badalamenti J.P."/>
            <person name="Herman A."/>
            <person name="Mangelson H."/>
            <person name="Liachko I."/>
            <person name="Sullivan S."/>
            <person name="Sone E.D."/>
            <person name="Koren S."/>
            <person name="Silverstein K.A.T."/>
            <person name="Beckman K.B."/>
            <person name="Gohl D.M."/>
        </authorList>
    </citation>
    <scope>NUCLEOTIDE SEQUENCE</scope>
    <source>
        <strain evidence="3">Duluth1</strain>
        <tissue evidence="3">Whole animal</tissue>
    </source>
</reference>
<accession>A0A9D4RJY3</accession>